<dbReference type="Proteomes" id="UP001516023">
    <property type="component" value="Unassembled WGS sequence"/>
</dbReference>
<protein>
    <submittedName>
        <fullName evidence="2">Uncharacterized protein</fullName>
    </submittedName>
</protein>
<reference evidence="2 3" key="1">
    <citation type="journal article" date="2020" name="G3 (Bethesda)">
        <title>Improved Reference Genome for Cyclotella cryptica CCMP332, a Model for Cell Wall Morphogenesis, Salinity Adaptation, and Lipid Production in Diatoms (Bacillariophyta).</title>
        <authorList>
            <person name="Roberts W.R."/>
            <person name="Downey K.M."/>
            <person name="Ruck E.C."/>
            <person name="Traller J.C."/>
            <person name="Alverson A.J."/>
        </authorList>
    </citation>
    <scope>NUCLEOTIDE SEQUENCE [LARGE SCALE GENOMIC DNA]</scope>
    <source>
        <strain evidence="2 3">CCMP332</strain>
    </source>
</reference>
<organism evidence="2 3">
    <name type="scientific">Cyclotella cryptica</name>
    <dbReference type="NCBI Taxonomy" id="29204"/>
    <lineage>
        <taxon>Eukaryota</taxon>
        <taxon>Sar</taxon>
        <taxon>Stramenopiles</taxon>
        <taxon>Ochrophyta</taxon>
        <taxon>Bacillariophyta</taxon>
        <taxon>Coscinodiscophyceae</taxon>
        <taxon>Thalassiosirophycidae</taxon>
        <taxon>Stephanodiscales</taxon>
        <taxon>Stephanodiscaceae</taxon>
        <taxon>Cyclotella</taxon>
    </lineage>
</organism>
<evidence type="ECO:0000313" key="3">
    <source>
        <dbReference type="Proteomes" id="UP001516023"/>
    </source>
</evidence>
<proteinExistence type="predicted"/>
<accession>A0ABD3PID0</accession>
<gene>
    <name evidence="2" type="ORF">HJC23_013731</name>
</gene>
<keyword evidence="3" id="KW-1185">Reference proteome</keyword>
<evidence type="ECO:0000313" key="2">
    <source>
        <dbReference type="EMBL" id="KAL3787522.1"/>
    </source>
</evidence>
<comment type="caution">
    <text evidence="2">The sequence shown here is derived from an EMBL/GenBank/DDBJ whole genome shotgun (WGS) entry which is preliminary data.</text>
</comment>
<name>A0ABD3PID0_9STRA</name>
<evidence type="ECO:0000256" key="1">
    <source>
        <dbReference type="SAM" id="SignalP"/>
    </source>
</evidence>
<feature type="signal peptide" evidence="1">
    <location>
        <begin position="1"/>
        <end position="33"/>
    </location>
</feature>
<feature type="chain" id="PRO_5044862111" evidence="1">
    <location>
        <begin position="34"/>
        <end position="304"/>
    </location>
</feature>
<dbReference type="EMBL" id="JABMIG020000173">
    <property type="protein sequence ID" value="KAL3787522.1"/>
    <property type="molecule type" value="Genomic_DNA"/>
</dbReference>
<keyword evidence="1" id="KW-0732">Signal</keyword>
<dbReference type="AlphaFoldDB" id="A0ABD3PID0"/>
<sequence>MTRSAKVTTPTNNNIIHLLLLLLLSHLLLSTNSLPLTFSDGNNHTITQNYTNTNVFLLNGTTLLLAQHATIISAPPSSSDAEEAIRVENSIFIGQGGIIVGGEGVGGTGVTVTTNKESDQVSSATFEGGIEVYGGSAGRESTTRGGNAVQILQVGSEVTFYGGKFVPGTGCTRDVCGVPTDDGNSIQLLYGKAIIKGGTFEGNIYSVSGVVEVHGCVEFDGERISGFLLDGSRMDVVYVGDVNDLDIVYDASVCQEELTDVEEPSDSSATPSNANARFNAFARITRMSFSLRSLLLISALGMIP</sequence>